<keyword evidence="2" id="KW-1185">Reference proteome</keyword>
<reference evidence="1 2" key="1">
    <citation type="journal article" date="2018" name="Front. Plant Sci.">
        <title>Red Clover (Trifolium pratense) and Zigzag Clover (T. medium) - A Picture of Genomic Similarities and Differences.</title>
        <authorList>
            <person name="Dluhosova J."/>
            <person name="Istvanek J."/>
            <person name="Nedelnik J."/>
            <person name="Repkova J."/>
        </authorList>
    </citation>
    <scope>NUCLEOTIDE SEQUENCE [LARGE SCALE GENOMIC DNA]</scope>
    <source>
        <strain evidence="2">cv. 10/8</strain>
        <tissue evidence="1">Leaf</tissue>
    </source>
</reference>
<organism evidence="1 2">
    <name type="scientific">Trifolium medium</name>
    <dbReference type="NCBI Taxonomy" id="97028"/>
    <lineage>
        <taxon>Eukaryota</taxon>
        <taxon>Viridiplantae</taxon>
        <taxon>Streptophyta</taxon>
        <taxon>Embryophyta</taxon>
        <taxon>Tracheophyta</taxon>
        <taxon>Spermatophyta</taxon>
        <taxon>Magnoliopsida</taxon>
        <taxon>eudicotyledons</taxon>
        <taxon>Gunneridae</taxon>
        <taxon>Pentapetalae</taxon>
        <taxon>rosids</taxon>
        <taxon>fabids</taxon>
        <taxon>Fabales</taxon>
        <taxon>Fabaceae</taxon>
        <taxon>Papilionoideae</taxon>
        <taxon>50 kb inversion clade</taxon>
        <taxon>NPAAA clade</taxon>
        <taxon>Hologalegina</taxon>
        <taxon>IRL clade</taxon>
        <taxon>Trifolieae</taxon>
        <taxon>Trifolium</taxon>
    </lineage>
</organism>
<evidence type="ECO:0000313" key="1">
    <source>
        <dbReference type="EMBL" id="MCI53920.1"/>
    </source>
</evidence>
<dbReference type="Proteomes" id="UP000265520">
    <property type="component" value="Unassembled WGS sequence"/>
</dbReference>
<name>A0A392T184_9FABA</name>
<sequence>RGMKARLATAFVFELHLGCDDCSPSEG</sequence>
<accession>A0A392T184</accession>
<proteinExistence type="predicted"/>
<feature type="non-terminal residue" evidence="1">
    <location>
        <position position="1"/>
    </location>
</feature>
<protein>
    <submittedName>
        <fullName evidence="1">Uncharacterized protein</fullName>
    </submittedName>
</protein>
<comment type="caution">
    <text evidence="1">The sequence shown here is derived from an EMBL/GenBank/DDBJ whole genome shotgun (WGS) entry which is preliminary data.</text>
</comment>
<dbReference type="EMBL" id="LXQA010471211">
    <property type="protein sequence ID" value="MCI53920.1"/>
    <property type="molecule type" value="Genomic_DNA"/>
</dbReference>
<evidence type="ECO:0000313" key="2">
    <source>
        <dbReference type="Proteomes" id="UP000265520"/>
    </source>
</evidence>
<dbReference type="AlphaFoldDB" id="A0A392T184"/>